<feature type="chain" id="PRO_5046162393" evidence="1">
    <location>
        <begin position="24"/>
        <end position="146"/>
    </location>
</feature>
<organism evidence="3 4">
    <name type="scientific">Phytohabitans kaempferiae</name>
    <dbReference type="NCBI Taxonomy" id="1620943"/>
    <lineage>
        <taxon>Bacteria</taxon>
        <taxon>Bacillati</taxon>
        <taxon>Actinomycetota</taxon>
        <taxon>Actinomycetes</taxon>
        <taxon>Micromonosporales</taxon>
        <taxon>Micromonosporaceae</taxon>
    </lineage>
</organism>
<gene>
    <name evidence="3" type="ORF">ACFFIA_27155</name>
</gene>
<feature type="domain" description="DUF306" evidence="2">
    <location>
        <begin position="37"/>
        <end position="139"/>
    </location>
</feature>
<accession>A0ABV6M9C1</accession>
<evidence type="ECO:0000256" key="1">
    <source>
        <dbReference type="SAM" id="SignalP"/>
    </source>
</evidence>
<keyword evidence="1" id="KW-0732">Signal</keyword>
<protein>
    <submittedName>
        <fullName evidence="3">META domain-containing protein</fullName>
    </submittedName>
</protein>
<dbReference type="RefSeq" id="WP_377255557.1">
    <property type="nucleotide sequence ID" value="NZ_JBHLUH010000058.1"/>
</dbReference>
<evidence type="ECO:0000259" key="2">
    <source>
        <dbReference type="Pfam" id="PF03724"/>
    </source>
</evidence>
<dbReference type="EMBL" id="JBHLUH010000058">
    <property type="protein sequence ID" value="MFC0531327.1"/>
    <property type="molecule type" value="Genomic_DNA"/>
</dbReference>
<comment type="caution">
    <text evidence="3">The sequence shown here is derived from an EMBL/GenBank/DDBJ whole genome shotgun (WGS) entry which is preliminary data.</text>
</comment>
<feature type="signal peptide" evidence="1">
    <location>
        <begin position="1"/>
        <end position="23"/>
    </location>
</feature>
<dbReference type="PROSITE" id="PS51257">
    <property type="entry name" value="PROKAR_LIPOPROTEIN"/>
    <property type="match status" value="1"/>
</dbReference>
<name>A0ABV6M9C1_9ACTN</name>
<dbReference type="Gene3D" id="2.40.128.270">
    <property type="match status" value="1"/>
</dbReference>
<evidence type="ECO:0000313" key="4">
    <source>
        <dbReference type="Proteomes" id="UP001589867"/>
    </source>
</evidence>
<dbReference type="Proteomes" id="UP001589867">
    <property type="component" value="Unassembled WGS sequence"/>
</dbReference>
<dbReference type="Pfam" id="PF03724">
    <property type="entry name" value="META"/>
    <property type="match status" value="1"/>
</dbReference>
<dbReference type="InterPro" id="IPR038670">
    <property type="entry name" value="HslJ-like_sf"/>
</dbReference>
<dbReference type="InterPro" id="IPR005184">
    <property type="entry name" value="DUF306_Meta_HslJ"/>
</dbReference>
<keyword evidence="4" id="KW-1185">Reference proteome</keyword>
<proteinExistence type="predicted"/>
<reference evidence="3 4" key="1">
    <citation type="submission" date="2024-09" db="EMBL/GenBank/DDBJ databases">
        <authorList>
            <person name="Sun Q."/>
            <person name="Mori K."/>
        </authorList>
    </citation>
    <scope>NUCLEOTIDE SEQUENCE [LARGE SCALE GENOMIC DNA]</scope>
    <source>
        <strain evidence="3 4">TBRC 3947</strain>
    </source>
</reference>
<sequence length="146" mass="15720">MRYRTLLATLTALTITACGDSGAGDTPAPPGPPVAGTFQATSITENGQVRPLTPDTRVRLTFDGDSLTAESGCNRLNARARFDVATLAVSDLSTTDIACPPEHAELERWLAAFLEAGPSWRYDQTTYDQTTLVLATRTARIHLTPR</sequence>
<evidence type="ECO:0000313" key="3">
    <source>
        <dbReference type="EMBL" id="MFC0531327.1"/>
    </source>
</evidence>